<gene>
    <name evidence="11" type="primary">norM</name>
    <name evidence="11" type="ORF">Mal4_36380</name>
</gene>
<feature type="transmembrane region" description="Helical" evidence="10">
    <location>
        <begin position="404"/>
        <end position="425"/>
    </location>
</feature>
<accession>A0A517ZA68</accession>
<dbReference type="OrthoDB" id="9806302at2"/>
<evidence type="ECO:0000256" key="3">
    <source>
        <dbReference type="ARBA" id="ARBA00022449"/>
    </source>
</evidence>
<dbReference type="RefSeq" id="WP_145370500.1">
    <property type="nucleotide sequence ID" value="NZ_CP036275.1"/>
</dbReference>
<keyword evidence="4" id="KW-1003">Cell membrane</keyword>
<comment type="subcellular location">
    <subcellularLocation>
        <location evidence="1">Cell membrane</location>
        <topology evidence="1">Multi-pass membrane protein</topology>
    </subcellularLocation>
</comment>
<dbReference type="InterPro" id="IPR050222">
    <property type="entry name" value="MATE_MdtK"/>
</dbReference>
<dbReference type="KEGG" id="mri:Mal4_36380"/>
<dbReference type="GO" id="GO:0042910">
    <property type="term" value="F:xenobiotic transmembrane transporter activity"/>
    <property type="evidence" value="ECO:0007669"/>
    <property type="project" value="InterPro"/>
</dbReference>
<keyword evidence="6 10" id="KW-1133">Transmembrane helix</keyword>
<keyword evidence="5 10" id="KW-0812">Transmembrane</keyword>
<evidence type="ECO:0000256" key="4">
    <source>
        <dbReference type="ARBA" id="ARBA00022475"/>
    </source>
</evidence>
<keyword evidence="7" id="KW-0406">Ion transport</keyword>
<dbReference type="GO" id="GO:0006811">
    <property type="term" value="P:monoatomic ion transport"/>
    <property type="evidence" value="ECO:0007669"/>
    <property type="project" value="UniProtKB-KW"/>
</dbReference>
<proteinExistence type="predicted"/>
<dbReference type="AlphaFoldDB" id="A0A517ZA68"/>
<sequence>MDATATDAETTRQQKLLNGPLRQTVLLLALPVFAEQFLSFCVGFYDTFLAGHLSRDISTAATAAVGVAAYVGWLASMLFSMVGAGTTALVARARGAGDMAEANRVANRSVAMSIVGGVLFVAIIVPAAPLFASVLKLEGTAAEITIRYLRFDAIGMMFTSVGLVGAAALRGCGNMQMPFWIHGTINVLNVLVSTTLVYGLGPIPRMGVDGIVLGTVVARTSGGLIMIAVLARGVSGLKLMPREFHLRGETVRRILRVGIPAAADGAIMWSGHFLFLRIIGSLGEAAFAAHIIGIRIEAITYLPAVAWGAAAATLIGQSLGAHDIERARHAGREAVLQCGLLGVAITLIFLFGAEQIYTFMHNDPAVRAAGIPAFRMVACFQIPLIVAIVFVSGLRGAGDTRYPMLITAFSTFGLRLPLAYLGGVVLDGGLIGAWIGMCADMLARGVLVAARFLSGKWTKIRV</sequence>
<feature type="transmembrane region" description="Helical" evidence="10">
    <location>
        <begin position="299"/>
        <end position="322"/>
    </location>
</feature>
<dbReference type="GO" id="GO:0015297">
    <property type="term" value="F:antiporter activity"/>
    <property type="evidence" value="ECO:0007669"/>
    <property type="project" value="UniProtKB-KW"/>
</dbReference>
<feature type="transmembrane region" description="Helical" evidence="10">
    <location>
        <begin position="57"/>
        <end position="90"/>
    </location>
</feature>
<evidence type="ECO:0000313" key="12">
    <source>
        <dbReference type="Proteomes" id="UP000320496"/>
    </source>
</evidence>
<evidence type="ECO:0000256" key="2">
    <source>
        <dbReference type="ARBA" id="ARBA00022448"/>
    </source>
</evidence>
<feature type="transmembrane region" description="Helical" evidence="10">
    <location>
        <begin position="334"/>
        <end position="353"/>
    </location>
</feature>
<evidence type="ECO:0000256" key="7">
    <source>
        <dbReference type="ARBA" id="ARBA00023065"/>
    </source>
</evidence>
<dbReference type="NCBIfam" id="TIGR00797">
    <property type="entry name" value="matE"/>
    <property type="match status" value="1"/>
</dbReference>
<evidence type="ECO:0000256" key="5">
    <source>
        <dbReference type="ARBA" id="ARBA00022692"/>
    </source>
</evidence>
<feature type="transmembrane region" description="Helical" evidence="10">
    <location>
        <begin position="211"/>
        <end position="234"/>
    </location>
</feature>
<dbReference type="EMBL" id="CP036275">
    <property type="protein sequence ID" value="QDU39299.1"/>
    <property type="molecule type" value="Genomic_DNA"/>
</dbReference>
<dbReference type="Proteomes" id="UP000320496">
    <property type="component" value="Chromosome"/>
</dbReference>
<protein>
    <recommendedName>
        <fullName evidence="9">Multidrug-efflux transporter</fullName>
    </recommendedName>
</protein>
<feature type="transmembrane region" description="Helical" evidence="10">
    <location>
        <begin position="153"/>
        <end position="172"/>
    </location>
</feature>
<feature type="transmembrane region" description="Helical" evidence="10">
    <location>
        <begin position="373"/>
        <end position="392"/>
    </location>
</feature>
<evidence type="ECO:0000256" key="6">
    <source>
        <dbReference type="ARBA" id="ARBA00022989"/>
    </source>
</evidence>
<keyword evidence="8 10" id="KW-0472">Membrane</keyword>
<feature type="transmembrane region" description="Helical" evidence="10">
    <location>
        <begin position="25"/>
        <end position="45"/>
    </location>
</feature>
<keyword evidence="2" id="KW-0813">Transport</keyword>
<organism evidence="11 12">
    <name type="scientific">Maioricimonas rarisocia</name>
    <dbReference type="NCBI Taxonomy" id="2528026"/>
    <lineage>
        <taxon>Bacteria</taxon>
        <taxon>Pseudomonadati</taxon>
        <taxon>Planctomycetota</taxon>
        <taxon>Planctomycetia</taxon>
        <taxon>Planctomycetales</taxon>
        <taxon>Planctomycetaceae</taxon>
        <taxon>Maioricimonas</taxon>
    </lineage>
</organism>
<dbReference type="PIRSF" id="PIRSF006603">
    <property type="entry name" value="DinF"/>
    <property type="match status" value="1"/>
</dbReference>
<evidence type="ECO:0000256" key="10">
    <source>
        <dbReference type="SAM" id="Phobius"/>
    </source>
</evidence>
<feature type="transmembrane region" description="Helical" evidence="10">
    <location>
        <begin position="179"/>
        <end position="199"/>
    </location>
</feature>
<evidence type="ECO:0000313" key="11">
    <source>
        <dbReference type="EMBL" id="QDU39299.1"/>
    </source>
</evidence>
<evidence type="ECO:0000256" key="1">
    <source>
        <dbReference type="ARBA" id="ARBA00004651"/>
    </source>
</evidence>
<dbReference type="CDD" id="cd13137">
    <property type="entry name" value="MATE_NorM_like"/>
    <property type="match status" value="1"/>
</dbReference>
<keyword evidence="3" id="KW-0050">Antiport</keyword>
<dbReference type="Pfam" id="PF01554">
    <property type="entry name" value="MatE"/>
    <property type="match status" value="2"/>
</dbReference>
<dbReference type="GO" id="GO:0005886">
    <property type="term" value="C:plasma membrane"/>
    <property type="evidence" value="ECO:0007669"/>
    <property type="project" value="UniProtKB-SubCell"/>
</dbReference>
<feature type="transmembrane region" description="Helical" evidence="10">
    <location>
        <begin position="254"/>
        <end position="279"/>
    </location>
</feature>
<name>A0A517ZA68_9PLAN</name>
<dbReference type="PANTHER" id="PTHR43298:SF2">
    <property type="entry name" value="FMN_FAD EXPORTER YEEO-RELATED"/>
    <property type="match status" value="1"/>
</dbReference>
<dbReference type="InterPro" id="IPR048279">
    <property type="entry name" value="MdtK-like"/>
</dbReference>
<evidence type="ECO:0000256" key="8">
    <source>
        <dbReference type="ARBA" id="ARBA00023136"/>
    </source>
</evidence>
<dbReference type="InterPro" id="IPR002528">
    <property type="entry name" value="MATE_fam"/>
</dbReference>
<keyword evidence="12" id="KW-1185">Reference proteome</keyword>
<feature type="transmembrane region" description="Helical" evidence="10">
    <location>
        <begin position="110"/>
        <end position="133"/>
    </location>
</feature>
<reference evidence="11 12" key="1">
    <citation type="submission" date="2019-02" db="EMBL/GenBank/DDBJ databases">
        <title>Deep-cultivation of Planctomycetes and their phenomic and genomic characterization uncovers novel biology.</title>
        <authorList>
            <person name="Wiegand S."/>
            <person name="Jogler M."/>
            <person name="Boedeker C."/>
            <person name="Pinto D."/>
            <person name="Vollmers J."/>
            <person name="Rivas-Marin E."/>
            <person name="Kohn T."/>
            <person name="Peeters S.H."/>
            <person name="Heuer A."/>
            <person name="Rast P."/>
            <person name="Oberbeckmann S."/>
            <person name="Bunk B."/>
            <person name="Jeske O."/>
            <person name="Meyerdierks A."/>
            <person name="Storesund J.E."/>
            <person name="Kallscheuer N."/>
            <person name="Luecker S."/>
            <person name="Lage O.M."/>
            <person name="Pohl T."/>
            <person name="Merkel B.J."/>
            <person name="Hornburger P."/>
            <person name="Mueller R.-W."/>
            <person name="Bruemmer F."/>
            <person name="Labrenz M."/>
            <person name="Spormann A.M."/>
            <person name="Op den Camp H."/>
            <person name="Overmann J."/>
            <person name="Amann R."/>
            <person name="Jetten M.S.M."/>
            <person name="Mascher T."/>
            <person name="Medema M.H."/>
            <person name="Devos D.P."/>
            <person name="Kaster A.-K."/>
            <person name="Ovreas L."/>
            <person name="Rohde M."/>
            <person name="Galperin M.Y."/>
            <person name="Jogler C."/>
        </authorList>
    </citation>
    <scope>NUCLEOTIDE SEQUENCE [LARGE SCALE GENOMIC DNA]</scope>
    <source>
        <strain evidence="11 12">Mal4</strain>
    </source>
</reference>
<dbReference type="PANTHER" id="PTHR43298">
    <property type="entry name" value="MULTIDRUG RESISTANCE PROTEIN NORM-RELATED"/>
    <property type="match status" value="1"/>
</dbReference>
<evidence type="ECO:0000256" key="9">
    <source>
        <dbReference type="ARBA" id="ARBA00031636"/>
    </source>
</evidence>